<organism evidence="1">
    <name type="scientific">viral metagenome</name>
    <dbReference type="NCBI Taxonomy" id="1070528"/>
    <lineage>
        <taxon>unclassified sequences</taxon>
        <taxon>metagenomes</taxon>
        <taxon>organismal metagenomes</taxon>
    </lineage>
</organism>
<evidence type="ECO:0000313" key="1">
    <source>
        <dbReference type="EMBL" id="QHT97853.1"/>
    </source>
</evidence>
<dbReference type="EMBL" id="MN740283">
    <property type="protein sequence ID" value="QHT97853.1"/>
    <property type="molecule type" value="Genomic_DNA"/>
</dbReference>
<protein>
    <submittedName>
        <fullName evidence="1">Uncharacterized protein</fullName>
    </submittedName>
</protein>
<dbReference type="AlphaFoldDB" id="A0A6C0J2H0"/>
<accession>A0A6C0J2H0</accession>
<proteinExistence type="predicted"/>
<reference evidence="1" key="1">
    <citation type="journal article" date="2020" name="Nature">
        <title>Giant virus diversity and host interactions through global metagenomics.</title>
        <authorList>
            <person name="Schulz F."/>
            <person name="Roux S."/>
            <person name="Paez-Espino D."/>
            <person name="Jungbluth S."/>
            <person name="Walsh D.A."/>
            <person name="Denef V.J."/>
            <person name="McMahon K.D."/>
            <person name="Konstantinidis K.T."/>
            <person name="Eloe-Fadrosh E.A."/>
            <person name="Kyrpides N.C."/>
            <person name="Woyke T."/>
        </authorList>
    </citation>
    <scope>NUCLEOTIDE SEQUENCE</scope>
    <source>
        <strain evidence="1">GVMAG-M-3300025572-1</strain>
    </source>
</reference>
<sequence length="64" mass="7561">MKRYFLLKQTGSHLYLHRTDKGLKSVASMIGAALFREEEARSLVRFDLLESELRRICQSWLVDF</sequence>
<name>A0A6C0J2H0_9ZZZZ</name>